<dbReference type="EMBL" id="JANJQO010000309">
    <property type="protein sequence ID" value="KAJ2979164.1"/>
    <property type="molecule type" value="Genomic_DNA"/>
</dbReference>
<evidence type="ECO:0000313" key="2">
    <source>
        <dbReference type="Proteomes" id="UP001143910"/>
    </source>
</evidence>
<accession>A0ACC1NL68</accession>
<proteinExistence type="predicted"/>
<protein>
    <submittedName>
        <fullName evidence="1">Uncharacterized protein</fullName>
    </submittedName>
</protein>
<keyword evidence="2" id="KW-1185">Reference proteome</keyword>
<name>A0ACC1NL68_9HYPO</name>
<gene>
    <name evidence="1" type="ORF">NQ176_g3420</name>
</gene>
<organism evidence="1 2">
    <name type="scientific">Zarea fungicola</name>
    <dbReference type="NCBI Taxonomy" id="93591"/>
    <lineage>
        <taxon>Eukaryota</taxon>
        <taxon>Fungi</taxon>
        <taxon>Dikarya</taxon>
        <taxon>Ascomycota</taxon>
        <taxon>Pezizomycotina</taxon>
        <taxon>Sordariomycetes</taxon>
        <taxon>Hypocreomycetidae</taxon>
        <taxon>Hypocreales</taxon>
        <taxon>Cordycipitaceae</taxon>
        <taxon>Zarea</taxon>
    </lineage>
</organism>
<comment type="caution">
    <text evidence="1">The sequence shown here is derived from an EMBL/GenBank/DDBJ whole genome shotgun (WGS) entry which is preliminary data.</text>
</comment>
<dbReference type="Proteomes" id="UP001143910">
    <property type="component" value="Unassembled WGS sequence"/>
</dbReference>
<reference evidence="1" key="1">
    <citation type="submission" date="2022-08" db="EMBL/GenBank/DDBJ databases">
        <title>Genome Sequence of Lecanicillium fungicola.</title>
        <authorList>
            <person name="Buettner E."/>
        </authorList>
    </citation>
    <scope>NUCLEOTIDE SEQUENCE</scope>
    <source>
        <strain evidence="1">Babe33</strain>
    </source>
</reference>
<evidence type="ECO:0000313" key="1">
    <source>
        <dbReference type="EMBL" id="KAJ2979164.1"/>
    </source>
</evidence>
<sequence>MDIEDPEDVAGADTGKLVSAFLRNGQCPRSLEYQGIATTCMEGVPDAAEDEGEAARDMPEVERVTSELPDKTARRLPNGQYLGSLEYQGTSIDCTESVKYKDDDVSERVARLARNGQ</sequence>